<proteinExistence type="predicted"/>
<feature type="non-terminal residue" evidence="2">
    <location>
        <position position="1"/>
    </location>
</feature>
<organism evidence="2">
    <name type="scientific">marine metagenome</name>
    <dbReference type="NCBI Taxonomy" id="408172"/>
    <lineage>
        <taxon>unclassified sequences</taxon>
        <taxon>metagenomes</taxon>
        <taxon>ecological metagenomes</taxon>
    </lineage>
</organism>
<sequence>VLITKKQKGKHTMKQKDNENRKTLVFTVVLGFFVMGTVVYQHLSSPGESTMDDFSIVEQEFVRDNPVSIIDTIEPDEWDKEVNSTDDFLGNEVVSTLDEEPIKSFSEAFTEARSLLGSGKTFSWNGSEYSTSYAEEENSMKQFMTPGVPKDDNKTENFAEEKNQDTLKNQHSIVVHNNQQ</sequence>
<dbReference type="AlphaFoldDB" id="A0A381SWD9"/>
<gene>
    <name evidence="2" type="ORF">METZ01_LOCUS60512</name>
</gene>
<name>A0A381SWD9_9ZZZZ</name>
<keyword evidence="1" id="KW-0812">Transmembrane</keyword>
<keyword evidence="1" id="KW-1133">Transmembrane helix</keyword>
<reference evidence="2" key="1">
    <citation type="submission" date="2018-05" db="EMBL/GenBank/DDBJ databases">
        <authorList>
            <person name="Lanie J.A."/>
            <person name="Ng W.-L."/>
            <person name="Kazmierczak K.M."/>
            <person name="Andrzejewski T.M."/>
            <person name="Davidsen T.M."/>
            <person name="Wayne K.J."/>
            <person name="Tettelin H."/>
            <person name="Glass J.I."/>
            <person name="Rusch D."/>
            <person name="Podicherti R."/>
            <person name="Tsui H.-C.T."/>
            <person name="Winkler M.E."/>
        </authorList>
    </citation>
    <scope>NUCLEOTIDE SEQUENCE</scope>
</reference>
<accession>A0A381SWD9</accession>
<evidence type="ECO:0000256" key="1">
    <source>
        <dbReference type="SAM" id="Phobius"/>
    </source>
</evidence>
<protein>
    <submittedName>
        <fullName evidence="2">Uncharacterized protein</fullName>
    </submittedName>
</protein>
<feature type="transmembrane region" description="Helical" evidence="1">
    <location>
        <begin position="23"/>
        <end position="43"/>
    </location>
</feature>
<evidence type="ECO:0000313" key="2">
    <source>
        <dbReference type="EMBL" id="SVA07658.1"/>
    </source>
</evidence>
<dbReference type="EMBL" id="UINC01003594">
    <property type="protein sequence ID" value="SVA07658.1"/>
    <property type="molecule type" value="Genomic_DNA"/>
</dbReference>
<keyword evidence="1" id="KW-0472">Membrane</keyword>